<dbReference type="SMART" id="SM00354">
    <property type="entry name" value="HTH_LACI"/>
    <property type="match status" value="1"/>
</dbReference>
<keyword evidence="1" id="KW-0805">Transcription regulation</keyword>
<dbReference type="CDD" id="cd06267">
    <property type="entry name" value="PBP1_LacI_sugar_binding-like"/>
    <property type="match status" value="1"/>
</dbReference>
<dbReference type="EMBL" id="VIRS01000020">
    <property type="protein sequence ID" value="TQS42017.1"/>
    <property type="molecule type" value="Genomic_DNA"/>
</dbReference>
<dbReference type="InterPro" id="IPR046335">
    <property type="entry name" value="LacI/GalR-like_sensor"/>
</dbReference>
<dbReference type="PANTHER" id="PTHR30146">
    <property type="entry name" value="LACI-RELATED TRANSCRIPTIONAL REPRESSOR"/>
    <property type="match status" value="1"/>
</dbReference>
<keyword evidence="2" id="KW-0238">DNA-binding</keyword>
<dbReference type="GO" id="GO:0003700">
    <property type="term" value="F:DNA-binding transcription factor activity"/>
    <property type="evidence" value="ECO:0007669"/>
    <property type="project" value="TreeGrafter"/>
</dbReference>
<dbReference type="Pfam" id="PF13377">
    <property type="entry name" value="Peripla_BP_3"/>
    <property type="match status" value="1"/>
</dbReference>
<proteinExistence type="predicted"/>
<evidence type="ECO:0000313" key="5">
    <source>
        <dbReference type="EMBL" id="TQS42017.1"/>
    </source>
</evidence>
<dbReference type="PROSITE" id="PS00356">
    <property type="entry name" value="HTH_LACI_1"/>
    <property type="match status" value="1"/>
</dbReference>
<reference evidence="5 6" key="1">
    <citation type="submission" date="2019-07" db="EMBL/GenBank/DDBJ databases">
        <title>Cryptosporangium phraense sp. nov., isolated from plant litter.</title>
        <authorList>
            <person name="Suriyachadkun C."/>
        </authorList>
    </citation>
    <scope>NUCLEOTIDE SEQUENCE [LARGE SCALE GENOMIC DNA]</scope>
    <source>
        <strain evidence="5 6">A-T 5661</strain>
    </source>
</reference>
<dbReference type="GO" id="GO:0000976">
    <property type="term" value="F:transcription cis-regulatory region binding"/>
    <property type="evidence" value="ECO:0007669"/>
    <property type="project" value="TreeGrafter"/>
</dbReference>
<evidence type="ECO:0000256" key="3">
    <source>
        <dbReference type="ARBA" id="ARBA00023163"/>
    </source>
</evidence>
<keyword evidence="6" id="KW-1185">Reference proteome</keyword>
<evidence type="ECO:0000256" key="2">
    <source>
        <dbReference type="ARBA" id="ARBA00023125"/>
    </source>
</evidence>
<accession>A0A545AL21</accession>
<sequence>MPRTRVTLKDVARLSGVSPATASFVLNQVPGQTIPAATQARVRQAADELGYVPHGIARALREGTSRIVILNVGRLPRRSTLESFVDGLDAELTRLDHTLLVRYGGSLSRAVGAAAPRAVLDLAGLYASEDPDALDGGWIAGLAAHTLTQIAHLARTGHTAIGFAVPEDPRVARLAELRSAQARTAAAGLGLAEPVTFPVGESAVAGLAALRAGHPEITAVAAFDDDVAIRLLAAARELDVPVPGRLAVIGFDDADYGALWTPALTTVRIDGAAYGRCAARVALGLPPGSLPPDAAVVVERQSA</sequence>
<dbReference type="InterPro" id="IPR028082">
    <property type="entry name" value="Peripla_BP_I"/>
</dbReference>
<evidence type="ECO:0000256" key="1">
    <source>
        <dbReference type="ARBA" id="ARBA00023015"/>
    </source>
</evidence>
<dbReference type="SUPFAM" id="SSF47413">
    <property type="entry name" value="lambda repressor-like DNA-binding domains"/>
    <property type="match status" value="1"/>
</dbReference>
<dbReference type="Gene3D" id="3.40.50.2300">
    <property type="match status" value="2"/>
</dbReference>
<dbReference type="RefSeq" id="WP_142707418.1">
    <property type="nucleotide sequence ID" value="NZ_VIRS01000020.1"/>
</dbReference>
<organism evidence="5 6">
    <name type="scientific">Cryptosporangium phraense</name>
    <dbReference type="NCBI Taxonomy" id="2593070"/>
    <lineage>
        <taxon>Bacteria</taxon>
        <taxon>Bacillati</taxon>
        <taxon>Actinomycetota</taxon>
        <taxon>Actinomycetes</taxon>
        <taxon>Cryptosporangiales</taxon>
        <taxon>Cryptosporangiaceae</taxon>
        <taxon>Cryptosporangium</taxon>
    </lineage>
</organism>
<dbReference type="PROSITE" id="PS50932">
    <property type="entry name" value="HTH_LACI_2"/>
    <property type="match status" value="1"/>
</dbReference>
<dbReference type="InterPro" id="IPR010982">
    <property type="entry name" value="Lambda_DNA-bd_dom_sf"/>
</dbReference>
<feature type="domain" description="HTH lacI-type" evidence="4">
    <location>
        <begin position="6"/>
        <end position="62"/>
    </location>
</feature>
<dbReference type="AlphaFoldDB" id="A0A545AL21"/>
<evidence type="ECO:0000259" key="4">
    <source>
        <dbReference type="PROSITE" id="PS50932"/>
    </source>
</evidence>
<dbReference type="Pfam" id="PF00356">
    <property type="entry name" value="LacI"/>
    <property type="match status" value="1"/>
</dbReference>
<dbReference type="InParanoid" id="A0A545AL21"/>
<keyword evidence="3" id="KW-0804">Transcription</keyword>
<comment type="caution">
    <text evidence="5">The sequence shown here is derived from an EMBL/GenBank/DDBJ whole genome shotgun (WGS) entry which is preliminary data.</text>
</comment>
<dbReference type="Gene3D" id="1.10.260.40">
    <property type="entry name" value="lambda repressor-like DNA-binding domains"/>
    <property type="match status" value="1"/>
</dbReference>
<dbReference type="InterPro" id="IPR000843">
    <property type="entry name" value="HTH_LacI"/>
</dbReference>
<dbReference type="Proteomes" id="UP000317982">
    <property type="component" value="Unassembled WGS sequence"/>
</dbReference>
<dbReference type="CDD" id="cd01392">
    <property type="entry name" value="HTH_LacI"/>
    <property type="match status" value="1"/>
</dbReference>
<gene>
    <name evidence="5" type="ORF">FL583_25825</name>
</gene>
<dbReference type="OrthoDB" id="3288692at2"/>
<evidence type="ECO:0000313" key="6">
    <source>
        <dbReference type="Proteomes" id="UP000317982"/>
    </source>
</evidence>
<name>A0A545AL21_9ACTN</name>
<dbReference type="PANTHER" id="PTHR30146:SF33">
    <property type="entry name" value="TRANSCRIPTIONAL REGULATOR"/>
    <property type="match status" value="1"/>
</dbReference>
<dbReference type="SUPFAM" id="SSF53822">
    <property type="entry name" value="Periplasmic binding protein-like I"/>
    <property type="match status" value="1"/>
</dbReference>
<protein>
    <submittedName>
        <fullName evidence="5">LacI family transcriptional regulator</fullName>
    </submittedName>
</protein>